<dbReference type="AlphaFoldDB" id="A4TZL1"/>
<name>A4TZL1_9PROT</name>
<dbReference type="InterPro" id="IPR020583">
    <property type="entry name" value="Inositol_monoP_metal-BS"/>
</dbReference>
<evidence type="ECO:0000256" key="1">
    <source>
        <dbReference type="ARBA" id="ARBA00009759"/>
    </source>
</evidence>
<dbReference type="RefSeq" id="WP_106001783.1">
    <property type="nucleotide sequence ID" value="NZ_CP027527.1"/>
</dbReference>
<feature type="binding site" evidence="5">
    <location>
        <position position="90"/>
    </location>
    <ligand>
        <name>Mg(2+)</name>
        <dbReference type="ChEBI" id="CHEBI:18420"/>
        <label>2</label>
    </ligand>
</feature>
<dbReference type="GO" id="GO:0006020">
    <property type="term" value="P:inositol metabolic process"/>
    <property type="evidence" value="ECO:0007669"/>
    <property type="project" value="TreeGrafter"/>
</dbReference>
<dbReference type="Pfam" id="PF00459">
    <property type="entry name" value="Inositol_P"/>
    <property type="match status" value="1"/>
</dbReference>
<keyword evidence="3" id="KW-0378">Hydrolase</keyword>
<dbReference type="PROSITE" id="PS00629">
    <property type="entry name" value="IMP_1"/>
    <property type="match status" value="1"/>
</dbReference>
<evidence type="ECO:0000256" key="5">
    <source>
        <dbReference type="PIRSR" id="PIRSR600760-2"/>
    </source>
</evidence>
<evidence type="ECO:0000313" key="6">
    <source>
        <dbReference type="EMBL" id="CAM76068.1"/>
    </source>
</evidence>
<dbReference type="InterPro" id="IPR000760">
    <property type="entry name" value="Inositol_monophosphatase-like"/>
</dbReference>
<comment type="cofactor">
    <cofactor evidence="5">
        <name>Mg(2+)</name>
        <dbReference type="ChEBI" id="CHEBI:18420"/>
    </cofactor>
</comment>
<evidence type="ECO:0000256" key="3">
    <source>
        <dbReference type="ARBA" id="ARBA00022801"/>
    </source>
</evidence>
<protein>
    <submittedName>
        <fullName evidence="6">Inositol monophosphatase</fullName>
    </submittedName>
</protein>
<dbReference type="GO" id="GO:0008934">
    <property type="term" value="F:inositol monophosphate 1-phosphatase activity"/>
    <property type="evidence" value="ECO:0007669"/>
    <property type="project" value="TreeGrafter"/>
</dbReference>
<dbReference type="PRINTS" id="PR00377">
    <property type="entry name" value="IMPHPHTASES"/>
</dbReference>
<proteinExistence type="inferred from homology"/>
<dbReference type="GO" id="GO:0046872">
    <property type="term" value="F:metal ion binding"/>
    <property type="evidence" value="ECO:0007669"/>
    <property type="project" value="UniProtKB-KW"/>
</dbReference>
<feature type="binding site" evidence="5">
    <location>
        <position position="67"/>
    </location>
    <ligand>
        <name>Mg(2+)</name>
        <dbReference type="ChEBI" id="CHEBI:18420"/>
        <label>1</label>
        <note>catalytic</note>
    </ligand>
</feature>
<dbReference type="Gene3D" id="3.30.540.10">
    <property type="entry name" value="Fructose-1,6-Bisphosphatase, subunit A, domain 1"/>
    <property type="match status" value="1"/>
</dbReference>
<sequence length="254" mass="27440">MKVDVVKVAGLIRQAAEAEILPRFKKLSRDQIREKKPNQLVTDADVMAERLLTRLLTELIPGAVVGEEAVDGNPALLEALNHPGVVWVIDPVDGTGNFANNNPRFAVIVALVVDGVTVAGWIHDPIPNRTVIAEIGQGAWRDGTRLKVAAEVPLPQMTGSVKKRGKVADCVLHVARRGSAAHDYLDLVTGRQHFAHFRRLMPWDHAAGVLIHVEAGGHAAMLGGEAYTPVLHADGQLLLTPGPESWRQLAPLVD</sequence>
<evidence type="ECO:0000256" key="2">
    <source>
        <dbReference type="ARBA" id="ARBA00022723"/>
    </source>
</evidence>
<gene>
    <name evidence="6" type="ORF">MGR_2223</name>
</gene>
<evidence type="ECO:0000256" key="4">
    <source>
        <dbReference type="ARBA" id="ARBA00022842"/>
    </source>
</evidence>
<keyword evidence="2 5" id="KW-0479">Metal-binding</keyword>
<feature type="binding site" evidence="5">
    <location>
        <position position="204"/>
    </location>
    <ligand>
        <name>Mg(2+)</name>
        <dbReference type="ChEBI" id="CHEBI:18420"/>
        <label>1</label>
        <note>catalytic</note>
    </ligand>
</feature>
<dbReference type="EMBL" id="CU459003">
    <property type="protein sequence ID" value="CAM76068.1"/>
    <property type="molecule type" value="Genomic_DNA"/>
</dbReference>
<organism evidence="6">
    <name type="scientific">Magnetospirillum gryphiswaldense</name>
    <dbReference type="NCBI Taxonomy" id="55518"/>
    <lineage>
        <taxon>Bacteria</taxon>
        <taxon>Pseudomonadati</taxon>
        <taxon>Pseudomonadota</taxon>
        <taxon>Alphaproteobacteria</taxon>
        <taxon>Rhodospirillales</taxon>
        <taxon>Rhodospirillaceae</taxon>
        <taxon>Magnetospirillum</taxon>
    </lineage>
</organism>
<accession>A4TZL1</accession>
<dbReference type="Gene3D" id="3.40.190.80">
    <property type="match status" value="1"/>
</dbReference>
<feature type="binding site" evidence="5">
    <location>
        <position position="93"/>
    </location>
    <ligand>
        <name>Mg(2+)</name>
        <dbReference type="ChEBI" id="CHEBI:18420"/>
        <label>2</label>
    </ligand>
</feature>
<comment type="similarity">
    <text evidence="1">Belongs to the inositol monophosphatase superfamily.</text>
</comment>
<dbReference type="SUPFAM" id="SSF56655">
    <property type="entry name" value="Carbohydrate phosphatase"/>
    <property type="match status" value="1"/>
</dbReference>
<dbReference type="PANTHER" id="PTHR20854:SF4">
    <property type="entry name" value="INOSITOL-1-MONOPHOSPHATASE-RELATED"/>
    <property type="match status" value="1"/>
</dbReference>
<keyword evidence="4 5" id="KW-0460">Magnesium</keyword>
<reference evidence="6" key="1">
    <citation type="journal article" date="2007" name="J. Bacteriol.">
        <title>Comparative genome analysis of four magnetotactic bacteria reveals a complex set of group-specific genes implicated in magnetosome biomineralization and function.</title>
        <authorList>
            <person name="Richter M."/>
            <person name="Kube M."/>
            <person name="Bazylinski D.A."/>
            <person name="Lombardot T."/>
            <person name="Gloeckner F.O."/>
            <person name="Reinhardt R."/>
            <person name="Schueler D."/>
        </authorList>
    </citation>
    <scope>NUCLEOTIDE SEQUENCE</scope>
    <source>
        <strain evidence="6">MSR-1</strain>
    </source>
</reference>
<dbReference type="PANTHER" id="PTHR20854">
    <property type="entry name" value="INOSITOL MONOPHOSPHATASE"/>
    <property type="match status" value="1"/>
</dbReference>
<dbReference type="GO" id="GO:0007165">
    <property type="term" value="P:signal transduction"/>
    <property type="evidence" value="ECO:0007669"/>
    <property type="project" value="TreeGrafter"/>
</dbReference>